<dbReference type="InterPro" id="IPR002935">
    <property type="entry name" value="SAM_O-MeTrfase"/>
</dbReference>
<keyword evidence="1 5" id="KW-0489">Methyltransferase</keyword>
<dbReference type="AlphaFoldDB" id="A0A0D8XC49"/>
<evidence type="ECO:0000256" key="3">
    <source>
        <dbReference type="ARBA" id="ARBA00022691"/>
    </source>
</evidence>
<dbReference type="Gene3D" id="3.40.50.150">
    <property type="entry name" value="Vaccinia Virus protein VP39"/>
    <property type="match status" value="1"/>
</dbReference>
<dbReference type="InterPro" id="IPR029063">
    <property type="entry name" value="SAM-dependent_MTases_sf"/>
</dbReference>
<accession>A0A0D8XC49</accession>
<dbReference type="STRING" id="29172.A0A0D8XC49"/>
<evidence type="ECO:0000313" key="5">
    <source>
        <dbReference type="EMBL" id="KJH42175.1"/>
    </source>
</evidence>
<protein>
    <submittedName>
        <fullName evidence="5">O-methyltransferase</fullName>
    </submittedName>
</protein>
<evidence type="ECO:0000256" key="1">
    <source>
        <dbReference type="ARBA" id="ARBA00022603"/>
    </source>
</evidence>
<dbReference type="GO" id="GO:0008171">
    <property type="term" value="F:O-methyltransferase activity"/>
    <property type="evidence" value="ECO:0007669"/>
    <property type="project" value="InterPro"/>
</dbReference>
<dbReference type="GO" id="GO:0032259">
    <property type="term" value="P:methylation"/>
    <property type="evidence" value="ECO:0007669"/>
    <property type="project" value="UniProtKB-KW"/>
</dbReference>
<dbReference type="PANTHER" id="PTHR10509:SF93">
    <property type="entry name" value="CATECHOL O-METHYLTRANSFERASE DOMAIN-CONTAINING PROTEIN 1"/>
    <property type="match status" value="1"/>
</dbReference>
<sequence>MSHKILVPFHMTVRQHPLQVELQDITLKNASMPGMLGAPEVLTVGSNFIHLIGGRRVIDIGTFTGASALAWALAVGEGGLVYTLDICHENFAKYGVPIISKDKDVFNRIIPIENAALETLGLFSFVRKIITDHNRQLPDKFLDRMIADGKAETIDFIFIDADKENYPFYYERAVTLLRKRGVLMIDNALWSGKVAQDPSSFSESTKRIDETNRKIFLDDRTYSALLNCGDGIHIAFKI</sequence>
<dbReference type="Pfam" id="PF01596">
    <property type="entry name" value="Methyltransf_3"/>
    <property type="match status" value="2"/>
</dbReference>
<keyword evidence="3" id="KW-0949">S-adenosyl-L-methionine</keyword>
<dbReference type="GO" id="GO:0008757">
    <property type="term" value="F:S-adenosylmethionine-dependent methyltransferase activity"/>
    <property type="evidence" value="ECO:0007669"/>
    <property type="project" value="TreeGrafter"/>
</dbReference>
<reference evidence="5 6" key="1">
    <citation type="submission" date="2013-11" db="EMBL/GenBank/DDBJ databases">
        <title>Draft genome of the bovine lungworm Dictyocaulus viviparus.</title>
        <authorList>
            <person name="Mitreva M."/>
        </authorList>
    </citation>
    <scope>NUCLEOTIDE SEQUENCE [LARGE SCALE GENOMIC DNA]</scope>
    <source>
        <strain evidence="5 6">HannoverDv2000</strain>
    </source>
</reference>
<reference evidence="6" key="2">
    <citation type="journal article" date="2016" name="Sci. Rep.">
        <title>Dictyocaulus viviparus genome, variome and transcriptome elucidate lungworm biology and support future intervention.</title>
        <authorList>
            <person name="McNulty S.N."/>
            <person name="Strube C."/>
            <person name="Rosa B.A."/>
            <person name="Martin J.C."/>
            <person name="Tyagi R."/>
            <person name="Choi Y.J."/>
            <person name="Wang Q."/>
            <person name="Hallsworth Pepin K."/>
            <person name="Zhang X."/>
            <person name="Ozersky P."/>
            <person name="Wilson R.K."/>
            <person name="Sternberg P.W."/>
            <person name="Gasser R.B."/>
            <person name="Mitreva M."/>
        </authorList>
    </citation>
    <scope>NUCLEOTIDE SEQUENCE [LARGE SCALE GENOMIC DNA]</scope>
    <source>
        <strain evidence="6">HannoverDv2000</strain>
    </source>
</reference>
<dbReference type="PANTHER" id="PTHR10509">
    <property type="entry name" value="O-METHYLTRANSFERASE-RELATED"/>
    <property type="match status" value="1"/>
</dbReference>
<proteinExistence type="inferred from homology"/>
<dbReference type="Proteomes" id="UP000053766">
    <property type="component" value="Unassembled WGS sequence"/>
</dbReference>
<dbReference type="OrthoDB" id="10251242at2759"/>
<keyword evidence="6" id="KW-1185">Reference proteome</keyword>
<dbReference type="PROSITE" id="PS51682">
    <property type="entry name" value="SAM_OMT_I"/>
    <property type="match status" value="1"/>
</dbReference>
<gene>
    <name evidence="5" type="ORF">DICVIV_11844</name>
</gene>
<organism evidence="5 6">
    <name type="scientific">Dictyocaulus viviparus</name>
    <name type="common">Bovine lungworm</name>
    <dbReference type="NCBI Taxonomy" id="29172"/>
    <lineage>
        <taxon>Eukaryota</taxon>
        <taxon>Metazoa</taxon>
        <taxon>Ecdysozoa</taxon>
        <taxon>Nematoda</taxon>
        <taxon>Chromadorea</taxon>
        <taxon>Rhabditida</taxon>
        <taxon>Rhabditina</taxon>
        <taxon>Rhabditomorpha</taxon>
        <taxon>Strongyloidea</taxon>
        <taxon>Metastrongylidae</taxon>
        <taxon>Dictyocaulus</taxon>
    </lineage>
</organism>
<dbReference type="InterPro" id="IPR050362">
    <property type="entry name" value="Cation-dep_OMT"/>
</dbReference>
<dbReference type="SUPFAM" id="SSF53335">
    <property type="entry name" value="S-adenosyl-L-methionine-dependent methyltransferases"/>
    <property type="match status" value="1"/>
</dbReference>
<evidence type="ECO:0000313" key="6">
    <source>
        <dbReference type="Proteomes" id="UP000053766"/>
    </source>
</evidence>
<evidence type="ECO:0000256" key="2">
    <source>
        <dbReference type="ARBA" id="ARBA00022679"/>
    </source>
</evidence>
<evidence type="ECO:0000256" key="4">
    <source>
        <dbReference type="ARBA" id="ARBA00023453"/>
    </source>
</evidence>
<name>A0A0D8XC49_DICVI</name>
<dbReference type="EMBL" id="KN716700">
    <property type="protein sequence ID" value="KJH42175.1"/>
    <property type="molecule type" value="Genomic_DNA"/>
</dbReference>
<keyword evidence="2 5" id="KW-0808">Transferase</keyword>
<comment type="similarity">
    <text evidence="4">Belongs to the class I-like SAM-binding methyltransferase superfamily. Cation-dependent O-methyltransferase family.</text>
</comment>